<dbReference type="EMBL" id="JADWDC010000004">
    <property type="protein sequence ID" value="MCC0175810.1"/>
    <property type="molecule type" value="Genomic_DNA"/>
</dbReference>
<keyword evidence="2" id="KW-1185">Reference proteome</keyword>
<comment type="caution">
    <text evidence="1">The sequence shown here is derived from an EMBL/GenBank/DDBJ whole genome shotgun (WGS) entry which is preliminary data.</text>
</comment>
<organism evidence="1 2">
    <name type="scientific">Waterburya agarophytonicola KI4</name>
    <dbReference type="NCBI Taxonomy" id="2874699"/>
    <lineage>
        <taxon>Bacteria</taxon>
        <taxon>Bacillati</taxon>
        <taxon>Cyanobacteriota</taxon>
        <taxon>Cyanophyceae</taxon>
        <taxon>Pleurocapsales</taxon>
        <taxon>Hyellaceae</taxon>
        <taxon>Waterburya</taxon>
        <taxon>Waterburya agarophytonicola</taxon>
    </lineage>
</organism>
<dbReference type="Proteomes" id="UP000729733">
    <property type="component" value="Unassembled WGS sequence"/>
</dbReference>
<evidence type="ECO:0000313" key="1">
    <source>
        <dbReference type="EMBL" id="MCC0175810.1"/>
    </source>
</evidence>
<proteinExistence type="predicted"/>
<sequence>MTLQQQFENLVGSSLTNLNSEDLKPVALGFWYEDYTPNLDKMNSMELRRAGYLLDLFMSFNCVSDLRQIELMALTQKIKENLPELKLVTSSKSLDPIAQEWDLDEDISTAIQPLLQYQTRHYVHF</sequence>
<protein>
    <submittedName>
        <fullName evidence="1">Uncharacterized protein</fullName>
    </submittedName>
</protein>
<dbReference type="AlphaFoldDB" id="A0A964FDP0"/>
<name>A0A964FDP0_9CYAN</name>
<accession>A0A964FDP0</accession>
<reference evidence="1" key="1">
    <citation type="journal article" date="2021" name="Antonie Van Leeuwenhoek">
        <title>Draft genome and description of Waterburya agarophytonicola gen. nov. sp. nov. (Pleurocapsales, Cyanobacteria): a seaweed symbiont.</title>
        <authorList>
            <person name="Bonthond G."/>
            <person name="Shalygin S."/>
            <person name="Bayer T."/>
            <person name="Weinberger F."/>
        </authorList>
    </citation>
    <scope>NUCLEOTIDE SEQUENCE</scope>
    <source>
        <strain evidence="1">KI4</strain>
    </source>
</reference>
<gene>
    <name evidence="1" type="ORF">I4641_02290</name>
</gene>
<evidence type="ECO:0000313" key="2">
    <source>
        <dbReference type="Proteomes" id="UP000729733"/>
    </source>
</evidence>
<dbReference type="RefSeq" id="WP_229638809.1">
    <property type="nucleotide sequence ID" value="NZ_JADWDC010000004.1"/>
</dbReference>